<organism evidence="12 13">
    <name type="scientific">Clytia hemisphaerica</name>
    <dbReference type="NCBI Taxonomy" id="252671"/>
    <lineage>
        <taxon>Eukaryota</taxon>
        <taxon>Metazoa</taxon>
        <taxon>Cnidaria</taxon>
        <taxon>Hydrozoa</taxon>
        <taxon>Hydroidolina</taxon>
        <taxon>Leptothecata</taxon>
        <taxon>Obeliida</taxon>
        <taxon>Clytiidae</taxon>
        <taxon>Clytia</taxon>
    </lineage>
</organism>
<dbReference type="PIRSF" id="PIRSF017222">
    <property type="entry name" value="eIF2A"/>
    <property type="match status" value="1"/>
</dbReference>
<keyword evidence="5" id="KW-0853">WD repeat</keyword>
<evidence type="ECO:0000256" key="4">
    <source>
        <dbReference type="ARBA" id="ARBA00022540"/>
    </source>
</evidence>
<dbReference type="PANTHER" id="PTHR13227">
    <property type="entry name" value="EUKARYOTIC TRANSLATION INITIATION FACTOR 2A"/>
    <property type="match status" value="1"/>
</dbReference>
<dbReference type="InterPro" id="IPR011387">
    <property type="entry name" value="TIF2A"/>
</dbReference>
<proteinExistence type="inferred from homology"/>
<evidence type="ECO:0000256" key="9">
    <source>
        <dbReference type="PIRNR" id="PIRNR017222"/>
    </source>
</evidence>
<dbReference type="GO" id="GO:0003729">
    <property type="term" value="F:mRNA binding"/>
    <property type="evidence" value="ECO:0007669"/>
    <property type="project" value="TreeGrafter"/>
</dbReference>
<evidence type="ECO:0000256" key="5">
    <source>
        <dbReference type="ARBA" id="ARBA00022574"/>
    </source>
</evidence>
<evidence type="ECO:0000256" key="3">
    <source>
        <dbReference type="ARBA" id="ARBA00013819"/>
    </source>
</evidence>
<dbReference type="Proteomes" id="UP000594262">
    <property type="component" value="Unplaced"/>
</dbReference>
<dbReference type="OrthoDB" id="2194683at2759"/>
<evidence type="ECO:0000256" key="7">
    <source>
        <dbReference type="ARBA" id="ARBA00022845"/>
    </source>
</evidence>
<dbReference type="InterPro" id="IPR015943">
    <property type="entry name" value="WD40/YVTN_repeat-like_dom_sf"/>
</dbReference>
<dbReference type="GO" id="GO:0003743">
    <property type="term" value="F:translation initiation factor activity"/>
    <property type="evidence" value="ECO:0007669"/>
    <property type="project" value="UniProtKB-UniRule"/>
</dbReference>
<keyword evidence="8 9" id="KW-0648">Protein biosynthesis</keyword>
<evidence type="ECO:0000256" key="6">
    <source>
        <dbReference type="ARBA" id="ARBA00022737"/>
    </source>
</evidence>
<protein>
    <recommendedName>
        <fullName evidence="3 9">Eukaryotic translation initiation factor 2A</fullName>
        <shortName evidence="9">eIF-2A</shortName>
    </recommendedName>
</protein>
<dbReference type="PANTHER" id="PTHR13227:SF0">
    <property type="entry name" value="EUKARYOTIC TRANSLATION INITIATION FACTOR 2A"/>
    <property type="match status" value="1"/>
</dbReference>
<sequence length="570" mass="63662">MSSSALPLLASRGSEGVKLIHSENGFLQQSDLFCDEEAKGKIMKFSEDGGLFGFCNGQKLKVLDMSDGGTAFETPKQKTLYIKFSPKNTYLACWELFYTSPQLPEGFDNFEIFNIKTKAVVKKLKHKKQSAWEPRWSKDEKICGRCVSNEIQFHQDGDFSTVAHKLHIQGIENFTISPAQHAPYIVAVYIPGKKGAPSCVRMFQYPNFGNGQAITNKSFFKSDKVDMFWNNKGTGMLVLVSAEVDTTGKTYYGEQSLHFMTSKGESSLVPLDKKGPIYSVEWHPDSSHFCVVYGYMPAKAALFNMKAEPIFDFGTGARSTCSYNAHGNILCLAGFGNLPGEMEMWNVEARKLVCKPKASDTTFFQWCPDGQHLVTATCAPRLRVNNGYKIWHYTGKVVATFNVKPNGELFEAFWQNQPKENYPAPKVSTTAYVEVKQQAYRPPSARGQPVKKLAIHEHEKPSNQRVDQQQNMSANALKNKKKREAKARAKQETAEPGPVPPSSTNQSAGSAAPSGDLETDKKIKGLKKKLRQIEDLKTKQKDGKTLEKNQLDKIASEKEILDQLSQLQVS</sequence>
<feature type="region of interest" description="Disordered" evidence="10">
    <location>
        <begin position="476"/>
        <end position="547"/>
    </location>
</feature>
<comment type="function">
    <text evidence="1 9">Functions in the early steps of protein synthesis of a small number of specific mRNAs. Acts by directing the binding of methionyl-tRNAi to 40S ribosomal subunits. In contrast to the eIF-2 complex, it binds methionyl-tRNAi to 40S subunits in a codon-dependent manner, whereas the eIF-2 complex binds methionyl-tRNAi to 40S subunits in a GTP-dependent manner.</text>
</comment>
<dbReference type="SUPFAM" id="SSF82171">
    <property type="entry name" value="DPP6 N-terminal domain-like"/>
    <property type="match status" value="1"/>
</dbReference>
<evidence type="ECO:0000313" key="12">
    <source>
        <dbReference type="EnsemblMetazoa" id="CLYHEMP019541.1"/>
    </source>
</evidence>
<keyword evidence="7 9" id="KW-0810">Translation regulation</keyword>
<dbReference type="Pfam" id="PF08662">
    <property type="entry name" value="eIF2A"/>
    <property type="match status" value="1"/>
</dbReference>
<keyword evidence="6" id="KW-0677">Repeat</keyword>
<reference evidence="12" key="1">
    <citation type="submission" date="2021-01" db="UniProtKB">
        <authorList>
            <consortium name="EnsemblMetazoa"/>
        </authorList>
    </citation>
    <scope>IDENTIFICATION</scope>
</reference>
<dbReference type="GO" id="GO:0006417">
    <property type="term" value="P:regulation of translation"/>
    <property type="evidence" value="ECO:0007669"/>
    <property type="project" value="UniProtKB-KW"/>
</dbReference>
<dbReference type="InterPro" id="IPR013979">
    <property type="entry name" value="TIF_beta_prop-like"/>
</dbReference>
<dbReference type="EnsemblMetazoa" id="CLYHEMT019541.1">
    <property type="protein sequence ID" value="CLYHEMP019541.1"/>
    <property type="gene ID" value="CLYHEMG019541"/>
</dbReference>
<evidence type="ECO:0000256" key="2">
    <source>
        <dbReference type="ARBA" id="ARBA00009573"/>
    </source>
</evidence>
<name>A0A7M5XBE0_9CNID</name>
<feature type="compositionally biased region" description="Basic and acidic residues" evidence="10">
    <location>
        <begin position="531"/>
        <end position="547"/>
    </location>
</feature>
<keyword evidence="4 9" id="KW-0396">Initiation factor</keyword>
<evidence type="ECO:0000256" key="8">
    <source>
        <dbReference type="ARBA" id="ARBA00022917"/>
    </source>
</evidence>
<dbReference type="GO" id="GO:0000049">
    <property type="term" value="F:tRNA binding"/>
    <property type="evidence" value="ECO:0007669"/>
    <property type="project" value="UniProtKB-UniRule"/>
</dbReference>
<evidence type="ECO:0000313" key="13">
    <source>
        <dbReference type="Proteomes" id="UP000594262"/>
    </source>
</evidence>
<evidence type="ECO:0000256" key="1">
    <source>
        <dbReference type="ARBA" id="ARBA00003993"/>
    </source>
</evidence>
<accession>A0A7M5XBE0</accession>
<evidence type="ECO:0000259" key="11">
    <source>
        <dbReference type="Pfam" id="PF08662"/>
    </source>
</evidence>
<dbReference type="GO" id="GO:0043022">
    <property type="term" value="F:ribosome binding"/>
    <property type="evidence" value="ECO:0007669"/>
    <property type="project" value="UniProtKB-UniRule"/>
</dbReference>
<dbReference type="Gene3D" id="2.130.10.10">
    <property type="entry name" value="YVTN repeat-like/Quinoprotein amine dehydrogenase"/>
    <property type="match status" value="1"/>
</dbReference>
<comment type="similarity">
    <text evidence="2 9">Belongs to the WD repeat EIF2A family.</text>
</comment>
<dbReference type="GeneID" id="136808398"/>
<feature type="domain" description="Translation initiation factor beta propellor-like" evidence="11">
    <location>
        <begin position="217"/>
        <end position="409"/>
    </location>
</feature>
<dbReference type="AlphaFoldDB" id="A0A7M5XBE0"/>
<keyword evidence="13" id="KW-1185">Reference proteome</keyword>
<dbReference type="RefSeq" id="XP_066921037.1">
    <property type="nucleotide sequence ID" value="XM_067064936.1"/>
</dbReference>
<evidence type="ECO:0000256" key="10">
    <source>
        <dbReference type="SAM" id="MobiDB-lite"/>
    </source>
</evidence>
<dbReference type="GO" id="GO:0022627">
    <property type="term" value="C:cytosolic small ribosomal subunit"/>
    <property type="evidence" value="ECO:0007669"/>
    <property type="project" value="TreeGrafter"/>
</dbReference>